<reference evidence="5" key="2">
    <citation type="submission" date="2025-04" db="UniProtKB">
        <authorList>
            <consortium name="RefSeq"/>
        </authorList>
    </citation>
    <scope>IDENTIFICATION</scope>
</reference>
<evidence type="ECO:0000313" key="4">
    <source>
        <dbReference type="Proteomes" id="UP001165740"/>
    </source>
</evidence>
<protein>
    <submittedName>
        <fullName evidence="5">Uncharacterized protein LOC106073248</fullName>
    </submittedName>
</protein>
<evidence type="ECO:0000313" key="2">
    <source>
        <dbReference type="EnsemblMetazoa" id="BGLB037999-PA"/>
    </source>
</evidence>
<dbReference type="AlphaFoldDB" id="A0A2C9M376"/>
<accession>A0A2C9M376</accession>
<dbReference type="VEuPathDB" id="VectorBase:BGLAX_040394"/>
<dbReference type="Proteomes" id="UP001165740">
    <property type="component" value="Chromosome 12"/>
</dbReference>
<evidence type="ECO:0000256" key="1">
    <source>
        <dbReference type="SAM" id="SignalP"/>
    </source>
</evidence>
<dbReference type="OrthoDB" id="10479352at2759"/>
<sequence>MVDLKAVLAVTVLTVLITSDRTAAHPPFFRPFGYPLPPPHVPLPPVRLTVHAPVSGAQIQHSRGNIIRPLINPGFVPVAPVDPYDKYIVTDQDYYAIGGNVGGQIIAFPNDIDPGYVKYDKPDVDFIRVAPGPY</sequence>
<name>A0A2C9M376_BIOGL</name>
<organism evidence="2 3">
    <name type="scientific">Biomphalaria glabrata</name>
    <name type="common">Bloodfluke planorb</name>
    <name type="synonym">Freshwater snail</name>
    <dbReference type="NCBI Taxonomy" id="6526"/>
    <lineage>
        <taxon>Eukaryota</taxon>
        <taxon>Metazoa</taxon>
        <taxon>Spiralia</taxon>
        <taxon>Lophotrochozoa</taxon>
        <taxon>Mollusca</taxon>
        <taxon>Gastropoda</taxon>
        <taxon>Heterobranchia</taxon>
        <taxon>Euthyneura</taxon>
        <taxon>Panpulmonata</taxon>
        <taxon>Hygrophila</taxon>
        <taxon>Lymnaeoidea</taxon>
        <taxon>Planorbidae</taxon>
        <taxon>Biomphalaria</taxon>
    </lineage>
</organism>
<keyword evidence="4" id="KW-1185">Reference proteome</keyword>
<gene>
    <name evidence="2" type="primary">106073248</name>
    <name evidence="5" type="synonym">LOC106073248</name>
</gene>
<keyword evidence="1" id="KW-0732">Signal</keyword>
<dbReference type="RefSeq" id="XP_055863171.1">
    <property type="nucleotide sequence ID" value="XM_056007196.1"/>
</dbReference>
<evidence type="ECO:0000313" key="5">
    <source>
        <dbReference type="RefSeq" id="XP_055863171.1"/>
    </source>
</evidence>
<evidence type="ECO:0000313" key="3">
    <source>
        <dbReference type="Proteomes" id="UP000076420"/>
    </source>
</evidence>
<dbReference type="Proteomes" id="UP000076420">
    <property type="component" value="Unassembled WGS sequence"/>
</dbReference>
<dbReference type="EnsemblMetazoa" id="BGLB037999-RA">
    <property type="protein sequence ID" value="BGLB037999-PA"/>
    <property type="gene ID" value="BGLB037999"/>
</dbReference>
<proteinExistence type="predicted"/>
<reference evidence="2" key="1">
    <citation type="submission" date="2020-05" db="UniProtKB">
        <authorList>
            <consortium name="EnsemblMetazoa"/>
        </authorList>
    </citation>
    <scope>IDENTIFICATION</scope>
    <source>
        <strain evidence="2">BB02</strain>
    </source>
</reference>
<dbReference type="KEGG" id="bgt:106073248"/>
<feature type="signal peptide" evidence="1">
    <location>
        <begin position="1"/>
        <end position="24"/>
    </location>
</feature>
<dbReference type="VEuPathDB" id="VectorBase:BGLB037999"/>
<feature type="chain" id="PRO_5044573309" evidence="1">
    <location>
        <begin position="25"/>
        <end position="134"/>
    </location>
</feature>